<sequence length="133" mass="14047">MSTKAVTLLLTIMAATLAFLATLPLQLPGFMADGASAPMDEGEVRAASAGLTAAAAALWFACMLMFHLEQPGRLIGFYAAATVAFAAYRSWEVAVFIVAWLVQVNGPLAVYYRLAVAAPASLLLFFGALRAFL</sequence>
<keyword evidence="1" id="KW-1133">Transmembrane helix</keyword>
<feature type="signal peptide" evidence="2">
    <location>
        <begin position="1"/>
        <end position="18"/>
    </location>
</feature>
<reference evidence="3" key="1">
    <citation type="submission" date="2020-05" db="EMBL/GenBank/DDBJ databases">
        <title>WGS assembly of Panicum virgatum.</title>
        <authorList>
            <person name="Lovell J.T."/>
            <person name="Jenkins J."/>
            <person name="Shu S."/>
            <person name="Juenger T.E."/>
            <person name="Schmutz J."/>
        </authorList>
    </citation>
    <scope>NUCLEOTIDE SEQUENCE</scope>
    <source>
        <strain evidence="3">AP13</strain>
    </source>
</reference>
<protein>
    <submittedName>
        <fullName evidence="3">Uncharacterized protein</fullName>
    </submittedName>
</protein>
<keyword evidence="2" id="KW-0732">Signal</keyword>
<evidence type="ECO:0000313" key="4">
    <source>
        <dbReference type="Proteomes" id="UP000823388"/>
    </source>
</evidence>
<name>A0A8T0SX73_PANVG</name>
<dbReference type="Proteomes" id="UP000823388">
    <property type="component" value="Chromosome 4N"/>
</dbReference>
<keyword evidence="1" id="KW-0812">Transmembrane</keyword>
<proteinExistence type="predicted"/>
<evidence type="ECO:0000256" key="1">
    <source>
        <dbReference type="SAM" id="Phobius"/>
    </source>
</evidence>
<keyword evidence="4" id="KW-1185">Reference proteome</keyword>
<gene>
    <name evidence="3" type="ORF">PVAP13_4NG047400</name>
</gene>
<dbReference type="EMBL" id="CM029044">
    <property type="protein sequence ID" value="KAG2604132.1"/>
    <property type="molecule type" value="Genomic_DNA"/>
</dbReference>
<feature type="chain" id="PRO_5035881107" evidence="2">
    <location>
        <begin position="19"/>
        <end position="133"/>
    </location>
</feature>
<dbReference type="AlphaFoldDB" id="A0A8T0SX73"/>
<evidence type="ECO:0000313" key="3">
    <source>
        <dbReference type="EMBL" id="KAG2604132.1"/>
    </source>
</evidence>
<comment type="caution">
    <text evidence="3">The sequence shown here is derived from an EMBL/GenBank/DDBJ whole genome shotgun (WGS) entry which is preliminary data.</text>
</comment>
<keyword evidence="1" id="KW-0472">Membrane</keyword>
<accession>A0A8T0SX73</accession>
<feature type="transmembrane region" description="Helical" evidence="1">
    <location>
        <begin position="44"/>
        <end position="66"/>
    </location>
</feature>
<feature type="transmembrane region" description="Helical" evidence="1">
    <location>
        <begin position="78"/>
        <end position="102"/>
    </location>
</feature>
<evidence type="ECO:0000256" key="2">
    <source>
        <dbReference type="SAM" id="SignalP"/>
    </source>
</evidence>
<feature type="transmembrane region" description="Helical" evidence="1">
    <location>
        <begin position="108"/>
        <end position="129"/>
    </location>
</feature>
<organism evidence="3 4">
    <name type="scientific">Panicum virgatum</name>
    <name type="common">Blackwell switchgrass</name>
    <dbReference type="NCBI Taxonomy" id="38727"/>
    <lineage>
        <taxon>Eukaryota</taxon>
        <taxon>Viridiplantae</taxon>
        <taxon>Streptophyta</taxon>
        <taxon>Embryophyta</taxon>
        <taxon>Tracheophyta</taxon>
        <taxon>Spermatophyta</taxon>
        <taxon>Magnoliopsida</taxon>
        <taxon>Liliopsida</taxon>
        <taxon>Poales</taxon>
        <taxon>Poaceae</taxon>
        <taxon>PACMAD clade</taxon>
        <taxon>Panicoideae</taxon>
        <taxon>Panicodae</taxon>
        <taxon>Paniceae</taxon>
        <taxon>Panicinae</taxon>
        <taxon>Panicum</taxon>
        <taxon>Panicum sect. Hiantes</taxon>
    </lineage>
</organism>